<dbReference type="Proteomes" id="UP000812287">
    <property type="component" value="Unassembled WGS sequence"/>
</dbReference>
<name>A0A9P7VLP0_9AGAR</name>
<reference evidence="2" key="1">
    <citation type="submission" date="2020-11" db="EMBL/GenBank/DDBJ databases">
        <title>Adaptations for nitrogen fixation in a non-lichenized fungal sporocarp promotes dispersal by wood-feeding termites.</title>
        <authorList>
            <consortium name="DOE Joint Genome Institute"/>
            <person name="Koch R.A."/>
            <person name="Yoon G."/>
            <person name="Arayal U."/>
            <person name="Lail K."/>
            <person name="Amirebrahimi M."/>
            <person name="Labutti K."/>
            <person name="Lipzen A."/>
            <person name="Riley R."/>
            <person name="Barry K."/>
            <person name="Henrissat B."/>
            <person name="Grigoriev I.V."/>
            <person name="Herr J.R."/>
            <person name="Aime M.C."/>
        </authorList>
    </citation>
    <scope>NUCLEOTIDE SEQUENCE</scope>
    <source>
        <strain evidence="2">MCA 3950</strain>
    </source>
</reference>
<organism evidence="2 3">
    <name type="scientific">Guyanagaster necrorhizus</name>
    <dbReference type="NCBI Taxonomy" id="856835"/>
    <lineage>
        <taxon>Eukaryota</taxon>
        <taxon>Fungi</taxon>
        <taxon>Dikarya</taxon>
        <taxon>Basidiomycota</taxon>
        <taxon>Agaricomycotina</taxon>
        <taxon>Agaricomycetes</taxon>
        <taxon>Agaricomycetidae</taxon>
        <taxon>Agaricales</taxon>
        <taxon>Marasmiineae</taxon>
        <taxon>Physalacriaceae</taxon>
        <taxon>Guyanagaster</taxon>
    </lineage>
</organism>
<feature type="transmembrane region" description="Helical" evidence="1">
    <location>
        <begin position="41"/>
        <end position="65"/>
    </location>
</feature>
<keyword evidence="1" id="KW-1133">Transmembrane helix</keyword>
<evidence type="ECO:0000256" key="1">
    <source>
        <dbReference type="SAM" id="Phobius"/>
    </source>
</evidence>
<keyword evidence="1" id="KW-0472">Membrane</keyword>
<evidence type="ECO:0000313" key="3">
    <source>
        <dbReference type="Proteomes" id="UP000812287"/>
    </source>
</evidence>
<comment type="caution">
    <text evidence="2">The sequence shown here is derived from an EMBL/GenBank/DDBJ whole genome shotgun (WGS) entry which is preliminary data.</text>
</comment>
<gene>
    <name evidence="2" type="ORF">BT62DRAFT_935633</name>
</gene>
<accession>A0A9P7VLP0</accession>
<evidence type="ECO:0000313" key="2">
    <source>
        <dbReference type="EMBL" id="KAG7442907.1"/>
    </source>
</evidence>
<sequence>MPLDARRSLPSISSARCSKDATLLLSFSLKRTDLPCGYPSLGVQLLVCLPFGLAVLVRLPLYYFWLLSRLAHLQGSLRCPSSFTETFHASQIDLSLGAFMF</sequence>
<protein>
    <submittedName>
        <fullName evidence="2">Uncharacterized protein</fullName>
    </submittedName>
</protein>
<proteinExistence type="predicted"/>
<keyword evidence="1" id="KW-0812">Transmembrane</keyword>
<dbReference type="RefSeq" id="XP_043036407.1">
    <property type="nucleotide sequence ID" value="XM_043186986.1"/>
</dbReference>
<dbReference type="AlphaFoldDB" id="A0A9P7VLP0"/>
<dbReference type="GeneID" id="66109283"/>
<dbReference type="EMBL" id="MU250548">
    <property type="protein sequence ID" value="KAG7442907.1"/>
    <property type="molecule type" value="Genomic_DNA"/>
</dbReference>
<keyword evidence="3" id="KW-1185">Reference proteome</keyword>